<name>A0AA94L608_ANAPI</name>
<organism evidence="2 3">
    <name type="scientific">Anaerotignum propionicum DSM 1682</name>
    <dbReference type="NCBI Taxonomy" id="991789"/>
    <lineage>
        <taxon>Bacteria</taxon>
        <taxon>Bacillati</taxon>
        <taxon>Bacillota</taxon>
        <taxon>Clostridia</taxon>
        <taxon>Lachnospirales</taxon>
        <taxon>Anaerotignaceae</taxon>
        <taxon>Anaerotignum</taxon>
    </lineage>
</organism>
<sequence>MAQVYDKVIVDVKVKRDSIITAVQNDSNSRFLDVYLKDNGLPINLSGHEVRIYCRKPEDGGEIYNNGVITEAANGRCQFPLTDQTLAKVGYVEAQIIIYYQNVQILQTMEFKIHVVKSLFSKNAVQSSNEYGALVVLYQNLYEAYDLMTNMVQNIGVPGEIAEQLTIDTMWDAWEYLCNYVSEDLTTLLQNAINNNSVDGVVQRLGNTADIGGTATAGTVMGKLNALTDFNWNYQMVQRVKSSAVTTIPAPVASGTQGTANFGIEFDTPVPLDYIKINILSVPSGYSDRSGITGNIRLTYYDNTTQVISLVYSNWNYTYYLYLGAVFGFAYHMYGSSALSGALITASVPNFKTAYIKKVEALNWYHRNAITDPPITGTCNVRVDVYYNEMTKVRG</sequence>
<evidence type="ECO:0000259" key="1">
    <source>
        <dbReference type="Pfam" id="PF10651"/>
    </source>
</evidence>
<dbReference type="RefSeq" id="WP_072743699.1">
    <property type="nucleotide sequence ID" value="NZ_FQUA01000014.1"/>
</dbReference>
<evidence type="ECO:0000313" key="2">
    <source>
        <dbReference type="EMBL" id="SHF03776.1"/>
    </source>
</evidence>
<feature type="domain" description="BppU N-terminal" evidence="1">
    <location>
        <begin position="17"/>
        <end position="129"/>
    </location>
</feature>
<proteinExistence type="predicted"/>
<gene>
    <name evidence="2" type="ORF">SAMN02745151_02581</name>
</gene>
<dbReference type="EMBL" id="FQUA01000014">
    <property type="protein sequence ID" value="SHF03776.1"/>
    <property type="molecule type" value="Genomic_DNA"/>
</dbReference>
<dbReference type="Proteomes" id="UP000184204">
    <property type="component" value="Unassembled WGS sequence"/>
</dbReference>
<accession>A0AA94L608</accession>
<dbReference type="Pfam" id="PF10651">
    <property type="entry name" value="BppU_N"/>
    <property type="match status" value="1"/>
</dbReference>
<comment type="caution">
    <text evidence="2">The sequence shown here is derived from an EMBL/GenBank/DDBJ whole genome shotgun (WGS) entry which is preliminary data.</text>
</comment>
<dbReference type="Gene3D" id="2.60.40.3350">
    <property type="match status" value="1"/>
</dbReference>
<reference evidence="3" key="1">
    <citation type="submission" date="2016-11" db="EMBL/GenBank/DDBJ databases">
        <authorList>
            <person name="Jaros S."/>
            <person name="Januszkiewicz K."/>
            <person name="Wedrychowicz H."/>
        </authorList>
    </citation>
    <scope>NUCLEOTIDE SEQUENCE [LARGE SCALE GENOMIC DNA]</scope>
    <source>
        <strain evidence="3">DSM 1682</strain>
    </source>
</reference>
<protein>
    <recommendedName>
        <fullName evidence="1">BppU N-terminal domain-containing protein</fullName>
    </recommendedName>
</protein>
<evidence type="ECO:0000313" key="3">
    <source>
        <dbReference type="Proteomes" id="UP000184204"/>
    </source>
</evidence>
<dbReference type="AlphaFoldDB" id="A0AA94L608"/>
<dbReference type="InterPro" id="IPR018913">
    <property type="entry name" value="BppU_N"/>
</dbReference>